<dbReference type="Proteomes" id="UP000267821">
    <property type="component" value="Unassembled WGS sequence"/>
</dbReference>
<dbReference type="PANTHER" id="PTHR12220:SF13">
    <property type="entry name" value="LARGE RIBOSOMAL SUBUNIT PROTEIN UL16M"/>
    <property type="match status" value="1"/>
</dbReference>
<dbReference type="PROSITE" id="PS00701">
    <property type="entry name" value="RIBOSOMAL_L16_2"/>
    <property type="match status" value="1"/>
</dbReference>
<evidence type="ECO:0000256" key="4">
    <source>
        <dbReference type="RuleBase" id="RU004413"/>
    </source>
</evidence>
<dbReference type="FunCoup" id="A0A3N4LPZ9">
    <property type="interactions" value="264"/>
</dbReference>
<keyword evidence="2 4" id="KW-0689">Ribosomal protein</keyword>
<comment type="similarity">
    <text evidence="1 4">Belongs to the universal ribosomal protein uL16 family.</text>
</comment>
<evidence type="ECO:0000256" key="1">
    <source>
        <dbReference type="ARBA" id="ARBA00008931"/>
    </source>
</evidence>
<dbReference type="InterPro" id="IPR000114">
    <property type="entry name" value="Ribosomal_uL16_bact-type"/>
</dbReference>
<evidence type="ECO:0000313" key="6">
    <source>
        <dbReference type="EMBL" id="RPB23362.1"/>
    </source>
</evidence>
<dbReference type="InterPro" id="IPR020798">
    <property type="entry name" value="Ribosomal_uL16_CS"/>
</dbReference>
<dbReference type="InParanoid" id="A0A3N4LPZ9"/>
<evidence type="ECO:0000256" key="3">
    <source>
        <dbReference type="ARBA" id="ARBA00023274"/>
    </source>
</evidence>
<keyword evidence="7" id="KW-1185">Reference proteome</keyword>
<reference evidence="6 7" key="1">
    <citation type="journal article" date="2018" name="Nat. Ecol. Evol.">
        <title>Pezizomycetes genomes reveal the molecular basis of ectomycorrhizal truffle lifestyle.</title>
        <authorList>
            <person name="Murat C."/>
            <person name="Payen T."/>
            <person name="Noel B."/>
            <person name="Kuo A."/>
            <person name="Morin E."/>
            <person name="Chen J."/>
            <person name="Kohler A."/>
            <person name="Krizsan K."/>
            <person name="Balestrini R."/>
            <person name="Da Silva C."/>
            <person name="Montanini B."/>
            <person name="Hainaut M."/>
            <person name="Levati E."/>
            <person name="Barry K.W."/>
            <person name="Belfiori B."/>
            <person name="Cichocki N."/>
            <person name="Clum A."/>
            <person name="Dockter R.B."/>
            <person name="Fauchery L."/>
            <person name="Guy J."/>
            <person name="Iotti M."/>
            <person name="Le Tacon F."/>
            <person name="Lindquist E.A."/>
            <person name="Lipzen A."/>
            <person name="Malagnac F."/>
            <person name="Mello A."/>
            <person name="Molinier V."/>
            <person name="Miyauchi S."/>
            <person name="Poulain J."/>
            <person name="Riccioni C."/>
            <person name="Rubini A."/>
            <person name="Sitrit Y."/>
            <person name="Splivallo R."/>
            <person name="Traeger S."/>
            <person name="Wang M."/>
            <person name="Zifcakova L."/>
            <person name="Wipf D."/>
            <person name="Zambonelli A."/>
            <person name="Paolocci F."/>
            <person name="Nowrousian M."/>
            <person name="Ottonello S."/>
            <person name="Baldrian P."/>
            <person name="Spatafora J.W."/>
            <person name="Henrissat B."/>
            <person name="Nagy L.G."/>
            <person name="Aury J.M."/>
            <person name="Wincker P."/>
            <person name="Grigoriev I.V."/>
            <person name="Bonfante P."/>
            <person name="Martin F.M."/>
        </authorList>
    </citation>
    <scope>NUCLEOTIDE SEQUENCE [LARGE SCALE GENOMIC DNA]</scope>
    <source>
        <strain evidence="6 7">ATCC MYA-4762</strain>
    </source>
</reference>
<dbReference type="GO" id="GO:0005762">
    <property type="term" value="C:mitochondrial large ribosomal subunit"/>
    <property type="evidence" value="ECO:0007669"/>
    <property type="project" value="TreeGrafter"/>
</dbReference>
<dbReference type="InterPro" id="IPR016180">
    <property type="entry name" value="Ribosomal_uL16_dom"/>
</dbReference>
<dbReference type="PANTHER" id="PTHR12220">
    <property type="entry name" value="50S/60S RIBOSOMAL PROTEIN L16"/>
    <property type="match status" value="1"/>
</dbReference>
<evidence type="ECO:0000313" key="7">
    <source>
        <dbReference type="Proteomes" id="UP000267821"/>
    </source>
</evidence>
<organism evidence="6 7">
    <name type="scientific">Terfezia boudieri ATCC MYA-4762</name>
    <dbReference type="NCBI Taxonomy" id="1051890"/>
    <lineage>
        <taxon>Eukaryota</taxon>
        <taxon>Fungi</taxon>
        <taxon>Dikarya</taxon>
        <taxon>Ascomycota</taxon>
        <taxon>Pezizomycotina</taxon>
        <taxon>Pezizomycetes</taxon>
        <taxon>Pezizales</taxon>
        <taxon>Pezizaceae</taxon>
        <taxon>Terfezia</taxon>
    </lineage>
</organism>
<dbReference type="PRINTS" id="PR00060">
    <property type="entry name" value="RIBOSOMALL16"/>
</dbReference>
<dbReference type="GO" id="GO:0032543">
    <property type="term" value="P:mitochondrial translation"/>
    <property type="evidence" value="ECO:0007669"/>
    <property type="project" value="TreeGrafter"/>
</dbReference>
<proteinExistence type="inferred from homology"/>
<dbReference type="Pfam" id="PF00252">
    <property type="entry name" value="Ribosomal_L16"/>
    <property type="match status" value="1"/>
</dbReference>
<dbReference type="InterPro" id="IPR047873">
    <property type="entry name" value="Ribosomal_uL16"/>
</dbReference>
<dbReference type="STRING" id="1051890.A0A3N4LPZ9"/>
<protein>
    <submittedName>
        <fullName evidence="6">Ribosomal protein L16</fullName>
    </submittedName>
</protein>
<dbReference type="OrthoDB" id="268521at2759"/>
<gene>
    <name evidence="6" type="ORF">L211DRAFT_787221</name>
</gene>
<feature type="compositionally biased region" description="Polar residues" evidence="5">
    <location>
        <begin position="1"/>
        <end position="12"/>
    </location>
</feature>
<dbReference type="EMBL" id="ML121547">
    <property type="protein sequence ID" value="RPB23362.1"/>
    <property type="molecule type" value="Genomic_DNA"/>
</dbReference>
<dbReference type="CDD" id="cd01433">
    <property type="entry name" value="Ribosomal_L16_L10e"/>
    <property type="match status" value="1"/>
</dbReference>
<feature type="region of interest" description="Disordered" evidence="5">
    <location>
        <begin position="1"/>
        <end position="39"/>
    </location>
</feature>
<dbReference type="GO" id="GO:0019843">
    <property type="term" value="F:rRNA binding"/>
    <property type="evidence" value="ECO:0007669"/>
    <property type="project" value="InterPro"/>
</dbReference>
<name>A0A3N4LPZ9_9PEZI</name>
<dbReference type="NCBIfam" id="TIGR01164">
    <property type="entry name" value="rplP_bact"/>
    <property type="match status" value="1"/>
</dbReference>
<sequence length="200" mass="22335">RAFSSTPPQSSWLLPKKGSEKGGKSKKGRPRVHTGGSTRGTTVVWGDYGLRLKDHHRRLSALHLKNGEDTIKKVLRGMKFRLFMRVSANIPVYTKGNESRMGTGKGSMDFWACRVPVSRIIFELKGEIHEKIARQAFRLAGNKMPGTYEFVKKGDAPMMGLTKLTPDVVEKLRTQKAPFALKKYLPAPAIVEAEVQAMKI</sequence>
<dbReference type="Gene3D" id="3.90.1170.10">
    <property type="entry name" value="Ribosomal protein L10e/L16"/>
    <property type="match status" value="1"/>
</dbReference>
<keyword evidence="3 4" id="KW-0687">Ribonucleoprotein</keyword>
<accession>A0A3N4LPZ9</accession>
<dbReference type="GO" id="GO:0003735">
    <property type="term" value="F:structural constituent of ribosome"/>
    <property type="evidence" value="ECO:0007669"/>
    <property type="project" value="InterPro"/>
</dbReference>
<evidence type="ECO:0000256" key="2">
    <source>
        <dbReference type="ARBA" id="ARBA00022980"/>
    </source>
</evidence>
<dbReference type="AlphaFoldDB" id="A0A3N4LPZ9"/>
<dbReference type="InterPro" id="IPR036920">
    <property type="entry name" value="Ribosomal_uL16_sf"/>
</dbReference>
<evidence type="ECO:0000256" key="5">
    <source>
        <dbReference type="SAM" id="MobiDB-lite"/>
    </source>
</evidence>
<dbReference type="SUPFAM" id="SSF54686">
    <property type="entry name" value="Ribosomal protein L16p/L10e"/>
    <property type="match status" value="1"/>
</dbReference>
<feature type="non-terminal residue" evidence="6">
    <location>
        <position position="1"/>
    </location>
</feature>